<organism evidence="1 2">
    <name type="scientific">Saonia flava</name>
    <dbReference type="NCBI Taxonomy" id="523696"/>
    <lineage>
        <taxon>Bacteria</taxon>
        <taxon>Pseudomonadati</taxon>
        <taxon>Bacteroidota</taxon>
        <taxon>Flavobacteriia</taxon>
        <taxon>Flavobacteriales</taxon>
        <taxon>Flavobacteriaceae</taxon>
        <taxon>Saonia</taxon>
    </lineage>
</organism>
<dbReference type="Proteomes" id="UP000590442">
    <property type="component" value="Unassembled WGS sequence"/>
</dbReference>
<name>A0A846QV87_9FLAO</name>
<gene>
    <name evidence="1" type="ORF">GGR42_001599</name>
</gene>
<sequence length="96" mass="11017">MPETLSGRYVHNIVDCDTSGNPEENCSEFLEFIDETKVDVLYGGGDIIRRFNYSIENFTLTLEQEPTSSFLLPFGFNIIDETTLERTDNGDVWKKQ</sequence>
<reference evidence="1 2" key="1">
    <citation type="submission" date="2020-03" db="EMBL/GenBank/DDBJ databases">
        <title>Genomic Encyclopedia of Type Strains, Phase IV (KMG-IV): sequencing the most valuable type-strain genomes for metagenomic binning, comparative biology and taxonomic classification.</title>
        <authorList>
            <person name="Goeker M."/>
        </authorList>
    </citation>
    <scope>NUCLEOTIDE SEQUENCE [LARGE SCALE GENOMIC DNA]</scope>
    <source>
        <strain evidence="1 2">DSM 29762</strain>
    </source>
</reference>
<keyword evidence="2" id="KW-1185">Reference proteome</keyword>
<comment type="caution">
    <text evidence="1">The sequence shown here is derived from an EMBL/GenBank/DDBJ whole genome shotgun (WGS) entry which is preliminary data.</text>
</comment>
<dbReference type="AlphaFoldDB" id="A0A846QV87"/>
<evidence type="ECO:0000313" key="2">
    <source>
        <dbReference type="Proteomes" id="UP000590442"/>
    </source>
</evidence>
<proteinExistence type="predicted"/>
<protein>
    <submittedName>
        <fullName evidence="1">Uncharacterized protein</fullName>
    </submittedName>
</protein>
<dbReference type="EMBL" id="JAATJJ010000001">
    <property type="protein sequence ID" value="NJB71137.1"/>
    <property type="molecule type" value="Genomic_DNA"/>
</dbReference>
<accession>A0A846QV87</accession>
<evidence type="ECO:0000313" key="1">
    <source>
        <dbReference type="EMBL" id="NJB71137.1"/>
    </source>
</evidence>